<sequence>MAYSDSELIAAGYFKNKYGVWQRGAYTDPDTLEIESPIGGPLIKSSLAAGSTITAVGATLDAWHAGAAFPAPTSPQEVRGFHEQELSIQIGEALQAQKVQLEKLMQAQNNRTVAEVNLYKVNTKIPIDYAKAQLALQQATLNEMKANVDALKANRLVIETDKIYNSSKIWWPTSTAEAAAGQVYVDGKQKEMDEIDQQIAGYQKIIDAINNNISQTNKDIQSINNGLVPEKYKYNQETQKTLDALKTVSDLYKDITEQAGILAGNTAAKLAYLSEGKKIRNYEQAIAAWNKYQDKITQKFSAVDLKAIENSLKSLTQADIAAKLAIYQRGLGLTSVAIDGYNIGKEIQTSLHTGNWNNTFLKIETLLAGLLAGEVLALMFSFITLTPLTAASLVILLGVAGALIDDELMQDLNNFIDSL</sequence>
<comment type="caution">
    <text evidence="14">The sequence shown here is derived from an EMBL/GenBank/DDBJ whole genome shotgun (WGS) entry which is preliminary data.</text>
</comment>
<dbReference type="AlphaFoldDB" id="A0ABD7QJS0"/>
<evidence type="ECO:0000256" key="5">
    <source>
        <dbReference type="ARBA" id="ARBA00022529"/>
    </source>
</evidence>
<dbReference type="InterPro" id="IPR038283">
    <property type="entry name" value="Channel_colicin_C_sf"/>
</dbReference>
<keyword evidence="8" id="KW-0044">Antibiotic</keyword>
<reference evidence="14 15" key="1">
    <citation type="submission" date="2019-03" db="EMBL/GenBank/DDBJ databases">
        <title>Genomic analyses of the natural microbiome of Caenorhabditis elegans.</title>
        <authorList>
            <person name="Samuel B."/>
        </authorList>
    </citation>
    <scope>NUCLEOTIDE SEQUENCE [LARGE SCALE GENOMIC DNA]</scope>
    <source>
        <strain evidence="14 15">JUb54</strain>
    </source>
</reference>
<name>A0ABD7QJS0_RAOOR</name>
<evidence type="ECO:0000256" key="9">
    <source>
        <dbReference type="ARBA" id="ARBA00023048"/>
    </source>
</evidence>
<dbReference type="Pfam" id="PF01024">
    <property type="entry name" value="Colicin"/>
    <property type="match status" value="1"/>
</dbReference>
<dbReference type="GO" id="GO:0016020">
    <property type="term" value="C:membrane"/>
    <property type="evidence" value="ECO:0007669"/>
    <property type="project" value="UniProtKB-SubCell"/>
</dbReference>
<dbReference type="PRINTS" id="PR00280">
    <property type="entry name" value="CHANLCOLICIN"/>
</dbReference>
<keyword evidence="7 12" id="KW-1133">Transmembrane helix</keyword>
<evidence type="ECO:0000256" key="10">
    <source>
        <dbReference type="ARBA" id="ARBA00023136"/>
    </source>
</evidence>
<comment type="function">
    <text evidence="1">This colicin is a channel-forming colicin. This class of transmembrane toxins depolarize the cytoplasmic membrane, leading to dissipation of cellular energy.</text>
</comment>
<keyword evidence="10 12" id="KW-0472">Membrane</keyword>
<evidence type="ECO:0000256" key="11">
    <source>
        <dbReference type="SAM" id="Coils"/>
    </source>
</evidence>
<keyword evidence="5" id="KW-0929">Antimicrobial</keyword>
<evidence type="ECO:0000256" key="2">
    <source>
        <dbReference type="ARBA" id="ARBA00003197"/>
    </source>
</evidence>
<dbReference type="EMBL" id="SLYQ01000003">
    <property type="protein sequence ID" value="TCQ74101.1"/>
    <property type="molecule type" value="Genomic_DNA"/>
</dbReference>
<comment type="subcellular location">
    <subcellularLocation>
        <location evidence="3">Membrane</location>
    </subcellularLocation>
</comment>
<proteinExistence type="inferred from homology"/>
<keyword evidence="9" id="KW-0078">Bacteriocin</keyword>
<evidence type="ECO:0000256" key="6">
    <source>
        <dbReference type="ARBA" id="ARBA00022692"/>
    </source>
</evidence>
<dbReference type="SUPFAM" id="SSF56837">
    <property type="entry name" value="Colicin"/>
    <property type="match status" value="1"/>
</dbReference>
<evidence type="ECO:0000259" key="13">
    <source>
        <dbReference type="Pfam" id="PF01024"/>
    </source>
</evidence>
<dbReference type="RefSeq" id="WP_123709200.1">
    <property type="nucleotide sequence ID" value="NZ_SLYQ01000003.1"/>
</dbReference>
<feature type="domain" description="Channel forming colicins" evidence="13">
    <location>
        <begin position="236"/>
        <end position="414"/>
    </location>
</feature>
<comment type="similarity">
    <text evidence="4">Belongs to the channel forming colicin family.</text>
</comment>
<keyword evidence="6 12" id="KW-0812">Transmembrane</keyword>
<dbReference type="Proteomes" id="UP000295263">
    <property type="component" value="Unassembled WGS sequence"/>
</dbReference>
<accession>A0ABD7QJS0</accession>
<comment type="function">
    <text evidence="2">Colicins are polypeptide toxins produced by and active against E.coli and closely related bacteria.</text>
</comment>
<evidence type="ECO:0000256" key="3">
    <source>
        <dbReference type="ARBA" id="ARBA00004370"/>
    </source>
</evidence>
<feature type="transmembrane region" description="Helical" evidence="12">
    <location>
        <begin position="375"/>
        <end position="404"/>
    </location>
</feature>
<keyword evidence="11" id="KW-0175">Coiled coil</keyword>
<evidence type="ECO:0000256" key="8">
    <source>
        <dbReference type="ARBA" id="ARBA00023022"/>
    </source>
</evidence>
<feature type="coiled-coil region" evidence="11">
    <location>
        <begin position="91"/>
        <end position="161"/>
    </location>
</feature>
<gene>
    <name evidence="14" type="ORF">EC841_103283</name>
</gene>
<protein>
    <submittedName>
        <fullName evidence="14">Colicin pore forming domain-containing protein</fullName>
    </submittedName>
</protein>
<evidence type="ECO:0000256" key="1">
    <source>
        <dbReference type="ARBA" id="ARBA00002178"/>
    </source>
</evidence>
<evidence type="ECO:0000256" key="12">
    <source>
        <dbReference type="SAM" id="Phobius"/>
    </source>
</evidence>
<evidence type="ECO:0000313" key="14">
    <source>
        <dbReference type="EMBL" id="TCQ74101.1"/>
    </source>
</evidence>
<dbReference type="GO" id="GO:0042742">
    <property type="term" value="P:defense response to bacterium"/>
    <property type="evidence" value="ECO:0007669"/>
    <property type="project" value="UniProtKB-KW"/>
</dbReference>
<evidence type="ECO:0000256" key="7">
    <source>
        <dbReference type="ARBA" id="ARBA00022989"/>
    </source>
</evidence>
<organism evidence="14 15">
    <name type="scientific">Raoultella ornithinolytica</name>
    <name type="common">Klebsiella ornithinolytica</name>
    <dbReference type="NCBI Taxonomy" id="54291"/>
    <lineage>
        <taxon>Bacteria</taxon>
        <taxon>Pseudomonadati</taxon>
        <taxon>Pseudomonadota</taxon>
        <taxon>Gammaproteobacteria</taxon>
        <taxon>Enterobacterales</taxon>
        <taxon>Enterobacteriaceae</taxon>
        <taxon>Klebsiella/Raoultella group</taxon>
        <taxon>Raoultella</taxon>
    </lineage>
</organism>
<dbReference type="InterPro" id="IPR000293">
    <property type="entry name" value="Channel_colicin_C"/>
</dbReference>
<evidence type="ECO:0000313" key="15">
    <source>
        <dbReference type="Proteomes" id="UP000295263"/>
    </source>
</evidence>
<dbReference type="GO" id="GO:0031640">
    <property type="term" value="P:killing of cells of another organism"/>
    <property type="evidence" value="ECO:0007669"/>
    <property type="project" value="UniProtKB-KW"/>
</dbReference>
<dbReference type="Gene3D" id="1.10.490.30">
    <property type="entry name" value="Colicin"/>
    <property type="match status" value="1"/>
</dbReference>
<evidence type="ECO:0000256" key="4">
    <source>
        <dbReference type="ARBA" id="ARBA00007595"/>
    </source>
</evidence>